<keyword evidence="10 13" id="KW-0408">Iron</keyword>
<evidence type="ECO:0000256" key="15">
    <source>
        <dbReference type="SAM" id="SignalP"/>
    </source>
</evidence>
<comment type="similarity">
    <text evidence="4 14">Belongs to the cytochrome P450 family.</text>
</comment>
<evidence type="ECO:0000256" key="4">
    <source>
        <dbReference type="ARBA" id="ARBA00010617"/>
    </source>
</evidence>
<evidence type="ECO:0000256" key="5">
    <source>
        <dbReference type="ARBA" id="ARBA00022617"/>
    </source>
</evidence>
<accession>A0A1Y2IHT5</accession>
<comment type="subcellular location">
    <subcellularLocation>
        <location evidence="2">Membrane</location>
        <topology evidence="2">Single-pass membrane protein</topology>
    </subcellularLocation>
</comment>
<evidence type="ECO:0000256" key="7">
    <source>
        <dbReference type="ARBA" id="ARBA00022723"/>
    </source>
</evidence>
<keyword evidence="15" id="KW-0732">Signal</keyword>
<evidence type="ECO:0000256" key="2">
    <source>
        <dbReference type="ARBA" id="ARBA00004167"/>
    </source>
</evidence>
<dbReference type="GO" id="GO:0020037">
    <property type="term" value="F:heme binding"/>
    <property type="evidence" value="ECO:0007669"/>
    <property type="project" value="InterPro"/>
</dbReference>
<keyword evidence="12" id="KW-0472">Membrane</keyword>
<dbReference type="InterPro" id="IPR001128">
    <property type="entry name" value="Cyt_P450"/>
</dbReference>
<dbReference type="CDD" id="cd11065">
    <property type="entry name" value="CYP64-like"/>
    <property type="match status" value="1"/>
</dbReference>
<dbReference type="PROSITE" id="PS00086">
    <property type="entry name" value="CYTOCHROME_P450"/>
    <property type="match status" value="1"/>
</dbReference>
<evidence type="ECO:0000313" key="16">
    <source>
        <dbReference type="EMBL" id="OSD00736.1"/>
    </source>
</evidence>
<dbReference type="AlphaFoldDB" id="A0A1Y2IHT5"/>
<dbReference type="Pfam" id="PF00067">
    <property type="entry name" value="p450"/>
    <property type="match status" value="1"/>
</dbReference>
<dbReference type="InterPro" id="IPR050364">
    <property type="entry name" value="Cytochrome_P450_fung"/>
</dbReference>
<evidence type="ECO:0000256" key="12">
    <source>
        <dbReference type="ARBA" id="ARBA00023136"/>
    </source>
</evidence>
<keyword evidence="6" id="KW-0812">Transmembrane</keyword>
<dbReference type="PRINTS" id="PR00463">
    <property type="entry name" value="EP450I"/>
</dbReference>
<keyword evidence="5 13" id="KW-0349">Heme</keyword>
<evidence type="ECO:0000256" key="14">
    <source>
        <dbReference type="RuleBase" id="RU000461"/>
    </source>
</evidence>
<feature type="binding site" description="axial binding residue" evidence="13">
    <location>
        <position position="441"/>
    </location>
    <ligand>
        <name>heme</name>
        <dbReference type="ChEBI" id="CHEBI:30413"/>
    </ligand>
    <ligandPart>
        <name>Fe</name>
        <dbReference type="ChEBI" id="CHEBI:18248"/>
    </ligandPart>
</feature>
<evidence type="ECO:0000256" key="6">
    <source>
        <dbReference type="ARBA" id="ARBA00022692"/>
    </source>
</evidence>
<evidence type="ECO:0000256" key="3">
    <source>
        <dbReference type="ARBA" id="ARBA00005179"/>
    </source>
</evidence>
<organism evidence="16 17">
    <name type="scientific">Trametes coccinea (strain BRFM310)</name>
    <name type="common">Pycnoporus coccineus</name>
    <dbReference type="NCBI Taxonomy" id="1353009"/>
    <lineage>
        <taxon>Eukaryota</taxon>
        <taxon>Fungi</taxon>
        <taxon>Dikarya</taxon>
        <taxon>Basidiomycota</taxon>
        <taxon>Agaricomycotina</taxon>
        <taxon>Agaricomycetes</taxon>
        <taxon>Polyporales</taxon>
        <taxon>Polyporaceae</taxon>
        <taxon>Trametes</taxon>
    </lineage>
</organism>
<evidence type="ECO:0000256" key="11">
    <source>
        <dbReference type="ARBA" id="ARBA00023033"/>
    </source>
</evidence>
<proteinExistence type="inferred from homology"/>
<dbReference type="GO" id="GO:0005506">
    <property type="term" value="F:iron ion binding"/>
    <property type="evidence" value="ECO:0007669"/>
    <property type="project" value="InterPro"/>
</dbReference>
<dbReference type="SUPFAM" id="SSF48264">
    <property type="entry name" value="Cytochrome P450"/>
    <property type="match status" value="1"/>
</dbReference>
<feature type="chain" id="PRO_5012282426" evidence="15">
    <location>
        <begin position="19"/>
        <end position="517"/>
    </location>
</feature>
<name>A0A1Y2IHT5_TRAC3</name>
<dbReference type="PANTHER" id="PTHR46300">
    <property type="entry name" value="P450, PUTATIVE (EUROFUNG)-RELATED-RELATED"/>
    <property type="match status" value="1"/>
</dbReference>
<sequence>MAFAFDIPSLLLFSAVLALAVMTVRRKRRCLPPGPKGLPILGNIFDVPKEFEWLAYQKWGREFQSDIIYLNLAGTPAIVVNSAQAAHDLFEKRSALYSDRTRMPMLNELVGCDWHFVFMGYGDSWRERRRVFHQYFHPNATTSYRPREIKVARELLRRLLETPDDFMIHLRHMAGSLILGVAYGIDVQPKNDPYIATAETALHAMSMAGNAGAYLVDYMPFLKHIPSWFPGATFKRQAAEWRKATTAMVEVPFRAVRNAMAEGKASPSMIVSLLHQLDEDQDKQHRETVISGVAAAAYTGGSDTTVSAIGSFFLAMLMYPEIQRKAQAEVDRVVGRDRLPDFSDEPALPYVSALVKEVLRWRPVTPLAVPHRLTSDDVYNGYHLPAGSIVVGNSWAILHDEKTFPDPEAFIPERFLNADGSLRTEMRDAELAAFGFGRRICPGRHLACASIWIAIASVLSTFTLSKAVDEDGNVIEPSGEYLSGSLASYPLPFKCDFKPRSAKTADLVYSSLAEECE</sequence>
<reference evidence="16 17" key="1">
    <citation type="journal article" date="2015" name="Biotechnol. Biofuels">
        <title>Enhanced degradation of softwood versus hardwood by the white-rot fungus Pycnoporus coccineus.</title>
        <authorList>
            <person name="Couturier M."/>
            <person name="Navarro D."/>
            <person name="Chevret D."/>
            <person name="Henrissat B."/>
            <person name="Piumi F."/>
            <person name="Ruiz-Duenas F.J."/>
            <person name="Martinez A.T."/>
            <person name="Grigoriev I.V."/>
            <person name="Riley R."/>
            <person name="Lipzen A."/>
            <person name="Berrin J.G."/>
            <person name="Master E.R."/>
            <person name="Rosso M.N."/>
        </authorList>
    </citation>
    <scope>NUCLEOTIDE SEQUENCE [LARGE SCALE GENOMIC DNA]</scope>
    <source>
        <strain evidence="16 17">BRFM310</strain>
    </source>
</reference>
<dbReference type="PANTHER" id="PTHR46300:SF7">
    <property type="entry name" value="P450, PUTATIVE (EUROFUNG)-RELATED"/>
    <property type="match status" value="1"/>
</dbReference>
<keyword evidence="9 14" id="KW-0560">Oxidoreductase</keyword>
<dbReference type="GO" id="GO:0016020">
    <property type="term" value="C:membrane"/>
    <property type="evidence" value="ECO:0007669"/>
    <property type="project" value="UniProtKB-SubCell"/>
</dbReference>
<comment type="pathway">
    <text evidence="3">Secondary metabolite biosynthesis.</text>
</comment>
<keyword evidence="11 14" id="KW-0503">Monooxygenase</keyword>
<evidence type="ECO:0000256" key="1">
    <source>
        <dbReference type="ARBA" id="ARBA00001971"/>
    </source>
</evidence>
<comment type="cofactor">
    <cofactor evidence="1 13">
        <name>heme</name>
        <dbReference type="ChEBI" id="CHEBI:30413"/>
    </cofactor>
</comment>
<dbReference type="STRING" id="1353009.A0A1Y2IHT5"/>
<dbReference type="GO" id="GO:0016705">
    <property type="term" value="F:oxidoreductase activity, acting on paired donors, with incorporation or reduction of molecular oxygen"/>
    <property type="evidence" value="ECO:0007669"/>
    <property type="project" value="InterPro"/>
</dbReference>
<gene>
    <name evidence="16" type="ORF">PYCCODRAFT_1437074</name>
</gene>
<keyword evidence="7 13" id="KW-0479">Metal-binding</keyword>
<dbReference type="PRINTS" id="PR00385">
    <property type="entry name" value="P450"/>
</dbReference>
<dbReference type="InterPro" id="IPR017972">
    <property type="entry name" value="Cyt_P450_CS"/>
</dbReference>
<dbReference type="InterPro" id="IPR036396">
    <property type="entry name" value="Cyt_P450_sf"/>
</dbReference>
<dbReference type="InterPro" id="IPR002401">
    <property type="entry name" value="Cyt_P450_E_grp-I"/>
</dbReference>
<dbReference type="Proteomes" id="UP000193067">
    <property type="component" value="Unassembled WGS sequence"/>
</dbReference>
<keyword evidence="17" id="KW-1185">Reference proteome</keyword>
<dbReference type="Gene3D" id="1.10.630.10">
    <property type="entry name" value="Cytochrome P450"/>
    <property type="match status" value="1"/>
</dbReference>
<evidence type="ECO:0000256" key="8">
    <source>
        <dbReference type="ARBA" id="ARBA00022989"/>
    </source>
</evidence>
<feature type="signal peptide" evidence="15">
    <location>
        <begin position="1"/>
        <end position="18"/>
    </location>
</feature>
<dbReference type="OrthoDB" id="2789670at2759"/>
<evidence type="ECO:0000256" key="10">
    <source>
        <dbReference type="ARBA" id="ARBA00023004"/>
    </source>
</evidence>
<evidence type="ECO:0000256" key="9">
    <source>
        <dbReference type="ARBA" id="ARBA00023002"/>
    </source>
</evidence>
<evidence type="ECO:0000256" key="13">
    <source>
        <dbReference type="PIRSR" id="PIRSR602401-1"/>
    </source>
</evidence>
<evidence type="ECO:0000313" key="17">
    <source>
        <dbReference type="Proteomes" id="UP000193067"/>
    </source>
</evidence>
<keyword evidence="8" id="KW-1133">Transmembrane helix</keyword>
<protein>
    <submittedName>
        <fullName evidence="16">Cytochrome P450</fullName>
    </submittedName>
</protein>
<dbReference type="GO" id="GO:0004497">
    <property type="term" value="F:monooxygenase activity"/>
    <property type="evidence" value="ECO:0007669"/>
    <property type="project" value="UniProtKB-KW"/>
</dbReference>
<dbReference type="EMBL" id="KZ084116">
    <property type="protein sequence ID" value="OSD00736.1"/>
    <property type="molecule type" value="Genomic_DNA"/>
</dbReference>